<dbReference type="OrthoDB" id="2321175at2759"/>
<keyword evidence="2" id="KW-1185">Reference proteome</keyword>
<proteinExistence type="predicted"/>
<reference evidence="1" key="1">
    <citation type="journal article" date="2020" name="Fungal Divers.">
        <title>Resolving the Mortierellaceae phylogeny through synthesis of multi-gene phylogenetics and phylogenomics.</title>
        <authorList>
            <person name="Vandepol N."/>
            <person name="Liber J."/>
            <person name="Desiro A."/>
            <person name="Na H."/>
            <person name="Kennedy M."/>
            <person name="Barry K."/>
            <person name="Grigoriev I.V."/>
            <person name="Miller A.N."/>
            <person name="O'Donnell K."/>
            <person name="Stajich J.E."/>
            <person name="Bonito G."/>
        </authorList>
    </citation>
    <scope>NUCLEOTIDE SEQUENCE</scope>
    <source>
        <strain evidence="1">KOD948</strain>
    </source>
</reference>
<sequence>MSSISPSRIDNVQAIFAPAEHKTDPFVLHKATGQDVHYLTCLSTRNHAARHFSIGLYTLHDAHQIGATACGTNRDTRVIVDVASGRYVGFTTVSDAFGYRLGAFVFELGALPQDALYPGKLIEVRDWAKPIPEAAVEEYLGWTTARKVPVIYAASLAPLSFNILLIRERSLEDLLWSYGEMHVKDDASRSLIFTLFQKVNQHINTFYW</sequence>
<name>A0A9P6TXK3_9FUNG</name>
<protein>
    <submittedName>
        <fullName evidence="1">Uncharacterized protein</fullName>
    </submittedName>
</protein>
<evidence type="ECO:0000313" key="1">
    <source>
        <dbReference type="EMBL" id="KAG0251522.1"/>
    </source>
</evidence>
<dbReference type="EMBL" id="JAAAJA010000587">
    <property type="protein sequence ID" value="KAG0251522.1"/>
    <property type="molecule type" value="Genomic_DNA"/>
</dbReference>
<comment type="caution">
    <text evidence="1">The sequence shown here is derived from an EMBL/GenBank/DDBJ whole genome shotgun (WGS) entry which is preliminary data.</text>
</comment>
<organism evidence="1 2">
    <name type="scientific">Mortierella polycephala</name>
    <dbReference type="NCBI Taxonomy" id="41804"/>
    <lineage>
        <taxon>Eukaryota</taxon>
        <taxon>Fungi</taxon>
        <taxon>Fungi incertae sedis</taxon>
        <taxon>Mucoromycota</taxon>
        <taxon>Mortierellomycotina</taxon>
        <taxon>Mortierellomycetes</taxon>
        <taxon>Mortierellales</taxon>
        <taxon>Mortierellaceae</taxon>
        <taxon>Mortierella</taxon>
    </lineage>
</organism>
<gene>
    <name evidence="1" type="ORF">BG011_007543</name>
</gene>
<dbReference type="AlphaFoldDB" id="A0A9P6TXK3"/>
<evidence type="ECO:0000313" key="2">
    <source>
        <dbReference type="Proteomes" id="UP000726737"/>
    </source>
</evidence>
<dbReference type="Proteomes" id="UP000726737">
    <property type="component" value="Unassembled WGS sequence"/>
</dbReference>
<accession>A0A9P6TXK3</accession>